<dbReference type="Proteomes" id="UP000591272">
    <property type="component" value="Unassembled WGS sequence"/>
</dbReference>
<proteinExistence type="predicted"/>
<dbReference type="AlphaFoldDB" id="A0A7Y9G960"/>
<comment type="caution">
    <text evidence="1">The sequence shown here is derived from an EMBL/GenBank/DDBJ whole genome shotgun (WGS) entry which is preliminary data.</text>
</comment>
<dbReference type="GO" id="GO:0016787">
    <property type="term" value="F:hydrolase activity"/>
    <property type="evidence" value="ECO:0007669"/>
    <property type="project" value="UniProtKB-KW"/>
</dbReference>
<keyword evidence="2" id="KW-1185">Reference proteome</keyword>
<dbReference type="SUPFAM" id="SSF102462">
    <property type="entry name" value="Peptidyl-tRNA hydrolase II"/>
    <property type="match status" value="1"/>
</dbReference>
<name>A0A7Y9G960_9ACTN</name>
<reference evidence="1 2" key="1">
    <citation type="submission" date="2020-07" db="EMBL/GenBank/DDBJ databases">
        <title>Sequencing the genomes of 1000 actinobacteria strains.</title>
        <authorList>
            <person name="Klenk H.-P."/>
        </authorList>
    </citation>
    <scope>NUCLEOTIDE SEQUENCE [LARGE SCALE GENOMIC DNA]</scope>
    <source>
        <strain evidence="1 2">DSM 43461</strain>
    </source>
</reference>
<organism evidence="1 2">
    <name type="scientific">Actinomadura citrea</name>
    <dbReference type="NCBI Taxonomy" id="46158"/>
    <lineage>
        <taxon>Bacteria</taxon>
        <taxon>Bacillati</taxon>
        <taxon>Actinomycetota</taxon>
        <taxon>Actinomycetes</taxon>
        <taxon>Streptosporangiales</taxon>
        <taxon>Thermomonosporaceae</taxon>
        <taxon>Actinomadura</taxon>
    </lineage>
</organism>
<dbReference type="Gene3D" id="3.40.1490.10">
    <property type="entry name" value="Bit1"/>
    <property type="match status" value="1"/>
</dbReference>
<evidence type="ECO:0000313" key="1">
    <source>
        <dbReference type="EMBL" id="NYE12207.1"/>
    </source>
</evidence>
<gene>
    <name evidence="1" type="ORF">BJ999_002503</name>
</gene>
<dbReference type="RefSeq" id="WP_179833460.1">
    <property type="nucleotide sequence ID" value="NZ_BMRD01000001.1"/>
</dbReference>
<dbReference type="InterPro" id="IPR023476">
    <property type="entry name" value="Pep_tRNA_hydro_II_dom_sf"/>
</dbReference>
<evidence type="ECO:0000313" key="2">
    <source>
        <dbReference type="Proteomes" id="UP000591272"/>
    </source>
</evidence>
<accession>A0A7Y9G960</accession>
<protein>
    <submittedName>
        <fullName evidence="1">Peptidyl-tRNA hydrolase</fullName>
    </submittedName>
</protein>
<dbReference type="EMBL" id="JACCBT010000001">
    <property type="protein sequence ID" value="NYE12207.1"/>
    <property type="molecule type" value="Genomic_DNA"/>
</dbReference>
<keyword evidence="1" id="KW-0378">Hydrolase</keyword>
<sequence length="226" mass="24507">MRPDYDPLDDPPWAMQLVVRAEKADPPSHDAVCEAAATAVVRLLTDPRAAEPEGEWREAVREWESRRIRKVTRRARGVRWPEAEALPGVTVRHAGAQVRAFPPGPVSDVPPQLAKLQVAGLDLAEAQEPAAPPEPPYAVIALNPAVTITTGKAAAQCGHAAQLLLRQGRRRHVAEWVEAGAPVHLARDVPWDRCVKEAAVAVRDGGFTEVPPGTMTAIAWLVRKEG</sequence>